<organism evidence="1 2">
    <name type="scientific">Coemansia furcata</name>
    <dbReference type="NCBI Taxonomy" id="417177"/>
    <lineage>
        <taxon>Eukaryota</taxon>
        <taxon>Fungi</taxon>
        <taxon>Fungi incertae sedis</taxon>
        <taxon>Zoopagomycota</taxon>
        <taxon>Kickxellomycotina</taxon>
        <taxon>Kickxellomycetes</taxon>
        <taxon>Kickxellales</taxon>
        <taxon>Kickxellaceae</taxon>
        <taxon>Coemansia</taxon>
    </lineage>
</organism>
<keyword evidence="2" id="KW-1185">Reference proteome</keyword>
<evidence type="ECO:0000313" key="1">
    <source>
        <dbReference type="EMBL" id="KAJ2804813.1"/>
    </source>
</evidence>
<accession>A0ACC1LBM8</accession>
<reference evidence="1" key="1">
    <citation type="submission" date="2022-07" db="EMBL/GenBank/DDBJ databases">
        <title>Phylogenomic reconstructions and comparative analyses of Kickxellomycotina fungi.</title>
        <authorList>
            <person name="Reynolds N.K."/>
            <person name="Stajich J.E."/>
            <person name="Barry K."/>
            <person name="Grigoriev I.V."/>
            <person name="Crous P."/>
            <person name="Smith M.E."/>
        </authorList>
    </citation>
    <scope>NUCLEOTIDE SEQUENCE</scope>
    <source>
        <strain evidence="1">CBS 102833</strain>
    </source>
</reference>
<comment type="caution">
    <text evidence="1">The sequence shown here is derived from an EMBL/GenBank/DDBJ whole genome shotgun (WGS) entry which is preliminary data.</text>
</comment>
<evidence type="ECO:0000313" key="2">
    <source>
        <dbReference type="Proteomes" id="UP001140096"/>
    </source>
</evidence>
<proteinExistence type="predicted"/>
<name>A0ACC1LBM8_9FUNG</name>
<sequence length="88" mass="10281">MAKALRFDSTSQLEAMLARLIERNLILGRIDAVSGYLLKYTLDPRDQTLETIERMYSSFSDQVDVMLARIHYLEEETVSHKPRYDGRK</sequence>
<protein>
    <submittedName>
        <fullName evidence="1">Uncharacterized protein</fullName>
    </submittedName>
</protein>
<dbReference type="Proteomes" id="UP001140096">
    <property type="component" value="Unassembled WGS sequence"/>
</dbReference>
<gene>
    <name evidence="1" type="ORF">H4S07_004149</name>
</gene>
<dbReference type="EMBL" id="JANBUP010001580">
    <property type="protein sequence ID" value="KAJ2804813.1"/>
    <property type="molecule type" value="Genomic_DNA"/>
</dbReference>